<evidence type="ECO:0000313" key="11">
    <source>
        <dbReference type="Proteomes" id="UP000663866"/>
    </source>
</evidence>
<dbReference type="EMBL" id="CAJNOV010000791">
    <property type="protein sequence ID" value="CAF1038657.1"/>
    <property type="molecule type" value="Genomic_DNA"/>
</dbReference>
<dbReference type="EMBL" id="CAJOBF010000874">
    <property type="protein sequence ID" value="CAF3882094.1"/>
    <property type="molecule type" value="Genomic_DNA"/>
</dbReference>
<keyword evidence="1" id="KW-0732">Signal</keyword>
<accession>A0A819G9U8</accession>
<dbReference type="Proteomes" id="UP000663866">
    <property type="component" value="Unassembled WGS sequence"/>
</dbReference>
<proteinExistence type="predicted"/>
<evidence type="ECO:0000313" key="9">
    <source>
        <dbReference type="EMBL" id="CAF3945559.1"/>
    </source>
</evidence>
<dbReference type="Proteomes" id="UP000663824">
    <property type="component" value="Unassembled WGS sequence"/>
</dbReference>
<evidence type="ECO:0000313" key="6">
    <source>
        <dbReference type="EMBL" id="CAF3802497.1"/>
    </source>
</evidence>
<dbReference type="EMBL" id="CAJOBH010000572">
    <property type="protein sequence ID" value="CAF3802497.1"/>
    <property type="molecule type" value="Genomic_DNA"/>
</dbReference>
<organism evidence="7 10">
    <name type="scientific">Rotaria magnacalcarata</name>
    <dbReference type="NCBI Taxonomy" id="392030"/>
    <lineage>
        <taxon>Eukaryota</taxon>
        <taxon>Metazoa</taxon>
        <taxon>Spiralia</taxon>
        <taxon>Gnathifera</taxon>
        <taxon>Rotifera</taxon>
        <taxon>Eurotatoria</taxon>
        <taxon>Bdelloidea</taxon>
        <taxon>Philodinida</taxon>
        <taxon>Philodinidae</taxon>
        <taxon>Rotaria</taxon>
    </lineage>
</organism>
<dbReference type="Proteomes" id="UP000663856">
    <property type="component" value="Unassembled WGS sequence"/>
</dbReference>
<dbReference type="EMBL" id="CAJOBI010002818">
    <property type="protein sequence ID" value="CAF3945559.1"/>
    <property type="molecule type" value="Genomic_DNA"/>
</dbReference>
<dbReference type="EMBL" id="CAJOBG010001318">
    <property type="protein sequence ID" value="CAF3916962.1"/>
    <property type="molecule type" value="Genomic_DNA"/>
</dbReference>
<dbReference type="Proteomes" id="UP000663842">
    <property type="component" value="Unassembled WGS sequence"/>
</dbReference>
<dbReference type="Proteomes" id="UP000681967">
    <property type="component" value="Unassembled WGS sequence"/>
</dbReference>
<dbReference type="EMBL" id="CAJNRF010012407">
    <property type="protein sequence ID" value="CAF2140853.1"/>
    <property type="molecule type" value="Genomic_DNA"/>
</dbReference>
<dbReference type="Proteomes" id="UP000663855">
    <property type="component" value="Unassembled WGS sequence"/>
</dbReference>
<dbReference type="AlphaFoldDB" id="A0A819G9U8"/>
<gene>
    <name evidence="6" type="ORF">BYL167_LOCUS3075</name>
    <name evidence="2" type="ORF">CJN711_LOCUS4163</name>
    <name evidence="5" type="ORF">MBJ925_LOCUS39188</name>
    <name evidence="8" type="ORF">OVN521_LOCUS10358</name>
    <name evidence="9" type="ORF">SMN809_LOCUS8960</name>
    <name evidence="7" type="ORF">UXM345_LOCUS9528</name>
    <name evidence="3" type="ORF">WKI299_LOCUS28349</name>
    <name evidence="4" type="ORF">XDN619_LOCUS29024</name>
</gene>
<sequence>MIKCFIVSLLISLIKSNPIEQHGWAICDLSGYFIPLNGYRWFIVNHNTTICTCPDNLQSTINRPCRICHRENICGSKEAFCSEESTFFISTNTSFHYACFCQSDLFLVDKKCPEDIIDETTSSINLIEETTNSLITDILIEETNPNTMSTTVFIEETTNTILPTNTFSMTSTNLIEETSIIPSTESSRTTTTTTTVVNSSMNSHQFLKIYFVILLNTVYFLNK</sequence>
<evidence type="ECO:0000313" key="3">
    <source>
        <dbReference type="EMBL" id="CAF2140853.1"/>
    </source>
</evidence>
<dbReference type="EMBL" id="CAJNRE010022017">
    <property type="protein sequence ID" value="CAF2267169.1"/>
    <property type="molecule type" value="Genomic_DNA"/>
</dbReference>
<dbReference type="EMBL" id="CAJNRG010014147">
    <property type="protein sequence ID" value="CAF2153370.1"/>
    <property type="molecule type" value="Genomic_DNA"/>
</dbReference>
<evidence type="ECO:0000256" key="1">
    <source>
        <dbReference type="SAM" id="SignalP"/>
    </source>
</evidence>
<protein>
    <submittedName>
        <fullName evidence="7">Uncharacterized protein</fullName>
    </submittedName>
</protein>
<name>A0A819G9U8_9BILA</name>
<reference evidence="7" key="1">
    <citation type="submission" date="2021-02" db="EMBL/GenBank/DDBJ databases">
        <authorList>
            <person name="Nowell W R."/>
        </authorList>
    </citation>
    <scope>NUCLEOTIDE SEQUENCE</scope>
</reference>
<evidence type="ECO:0000313" key="8">
    <source>
        <dbReference type="EMBL" id="CAF3916962.1"/>
    </source>
</evidence>
<feature type="signal peptide" evidence="1">
    <location>
        <begin position="1"/>
        <end position="16"/>
    </location>
</feature>
<evidence type="ECO:0000313" key="7">
    <source>
        <dbReference type="EMBL" id="CAF3882094.1"/>
    </source>
</evidence>
<evidence type="ECO:0000313" key="2">
    <source>
        <dbReference type="EMBL" id="CAF1038657.1"/>
    </source>
</evidence>
<evidence type="ECO:0000313" key="5">
    <source>
        <dbReference type="EMBL" id="CAF2267169.1"/>
    </source>
</evidence>
<comment type="caution">
    <text evidence="7">The sequence shown here is derived from an EMBL/GenBank/DDBJ whole genome shotgun (WGS) entry which is preliminary data.</text>
</comment>
<evidence type="ECO:0000313" key="10">
    <source>
        <dbReference type="Proteomes" id="UP000663842"/>
    </source>
</evidence>
<feature type="chain" id="PRO_5036235159" evidence="1">
    <location>
        <begin position="17"/>
        <end position="223"/>
    </location>
</feature>
<keyword evidence="11" id="KW-1185">Reference proteome</keyword>
<evidence type="ECO:0000313" key="4">
    <source>
        <dbReference type="EMBL" id="CAF2153370.1"/>
    </source>
</evidence>
<dbReference type="Proteomes" id="UP000676336">
    <property type="component" value="Unassembled WGS sequence"/>
</dbReference>
<dbReference type="Proteomes" id="UP000663887">
    <property type="component" value="Unassembled WGS sequence"/>
</dbReference>